<protein>
    <submittedName>
        <fullName evidence="1">Uncharacterized protein</fullName>
    </submittedName>
</protein>
<sequence length="36" mass="4213">MPGNHTKNPSLLDLMVYKGRKHDDYILNDVEKSRVK</sequence>
<evidence type="ECO:0000313" key="1">
    <source>
        <dbReference type="EMBL" id="MBM7646137.1"/>
    </source>
</evidence>
<comment type="caution">
    <text evidence="1">The sequence shown here is derived from an EMBL/GenBank/DDBJ whole genome shotgun (WGS) entry which is preliminary data.</text>
</comment>
<dbReference type="EMBL" id="JAFBER010000016">
    <property type="protein sequence ID" value="MBM7646137.1"/>
    <property type="molecule type" value="Genomic_DNA"/>
</dbReference>
<dbReference type="Proteomes" id="UP000808914">
    <property type="component" value="Unassembled WGS sequence"/>
</dbReference>
<evidence type="ECO:0000313" key="2">
    <source>
        <dbReference type="Proteomes" id="UP000808914"/>
    </source>
</evidence>
<reference evidence="1 2" key="1">
    <citation type="submission" date="2021-01" db="EMBL/GenBank/DDBJ databases">
        <title>Genomic Encyclopedia of Type Strains, Phase IV (KMG-IV): sequencing the most valuable type-strain genomes for metagenomic binning, comparative biology and taxonomic classification.</title>
        <authorList>
            <person name="Goeker M."/>
        </authorList>
    </citation>
    <scope>NUCLEOTIDE SEQUENCE [LARGE SCALE GENOMIC DNA]</scope>
    <source>
        <strain evidence="1 2">DSM 28236</strain>
    </source>
</reference>
<name>A0ABS2Q1G5_9BACL</name>
<keyword evidence="2" id="KW-1185">Reference proteome</keyword>
<accession>A0ABS2Q1G5</accession>
<organism evidence="1 2">
    <name type="scientific">Scopulibacillus daqui</name>
    <dbReference type="NCBI Taxonomy" id="1469162"/>
    <lineage>
        <taxon>Bacteria</taxon>
        <taxon>Bacillati</taxon>
        <taxon>Bacillota</taxon>
        <taxon>Bacilli</taxon>
        <taxon>Bacillales</taxon>
        <taxon>Sporolactobacillaceae</taxon>
        <taxon>Scopulibacillus</taxon>
    </lineage>
</organism>
<proteinExistence type="predicted"/>
<gene>
    <name evidence="1" type="ORF">JOD45_002363</name>
</gene>